<proteinExistence type="predicted"/>
<evidence type="ECO:0000313" key="5">
    <source>
        <dbReference type="EMBL" id="MBB5128156.1"/>
    </source>
</evidence>
<comment type="caution">
    <text evidence="5">The sequence shown here is derived from an EMBL/GenBank/DDBJ whole genome shotgun (WGS) entry which is preliminary data.</text>
</comment>
<gene>
    <name evidence="5" type="ORF">FHS32_004931</name>
</gene>
<evidence type="ECO:0000256" key="1">
    <source>
        <dbReference type="ARBA" id="ARBA00022630"/>
    </source>
</evidence>
<dbReference type="EMBL" id="JACHJE010000012">
    <property type="protein sequence ID" value="MBB5128156.1"/>
    <property type="molecule type" value="Genomic_DNA"/>
</dbReference>
<dbReference type="Gene3D" id="3.40.109.10">
    <property type="entry name" value="NADH Oxidase"/>
    <property type="match status" value="1"/>
</dbReference>
<keyword evidence="2" id="KW-0288">FMN</keyword>
<dbReference type="InterPro" id="IPR029479">
    <property type="entry name" value="Nitroreductase"/>
</dbReference>
<dbReference type="SUPFAM" id="SSF55469">
    <property type="entry name" value="FMN-dependent nitroreductase-like"/>
    <property type="match status" value="1"/>
</dbReference>
<protein>
    <submittedName>
        <fullName evidence="5">Nitroreductase</fullName>
    </submittedName>
</protein>
<dbReference type="InterPro" id="IPR050627">
    <property type="entry name" value="Nitroreductase/BluB"/>
</dbReference>
<organism evidence="5 6">
    <name type="scientific">Streptomyces griseoloalbus</name>
    <dbReference type="NCBI Taxonomy" id="67303"/>
    <lineage>
        <taxon>Bacteria</taxon>
        <taxon>Bacillati</taxon>
        <taxon>Actinomycetota</taxon>
        <taxon>Actinomycetes</taxon>
        <taxon>Kitasatosporales</taxon>
        <taxon>Streptomycetaceae</taxon>
        <taxon>Streptomyces</taxon>
    </lineage>
</organism>
<dbReference type="Proteomes" id="UP000568022">
    <property type="component" value="Unassembled WGS sequence"/>
</dbReference>
<dbReference type="InterPro" id="IPR000415">
    <property type="entry name" value="Nitroreductase-like"/>
</dbReference>
<evidence type="ECO:0000313" key="6">
    <source>
        <dbReference type="Proteomes" id="UP000568022"/>
    </source>
</evidence>
<keyword evidence="6" id="KW-1185">Reference proteome</keyword>
<dbReference type="GO" id="GO:0016491">
    <property type="term" value="F:oxidoreductase activity"/>
    <property type="evidence" value="ECO:0007669"/>
    <property type="project" value="UniProtKB-KW"/>
</dbReference>
<dbReference type="PANTHER" id="PTHR23026:SF90">
    <property type="entry name" value="IODOTYROSINE DEIODINASE 1"/>
    <property type="match status" value="1"/>
</dbReference>
<evidence type="ECO:0000256" key="3">
    <source>
        <dbReference type="ARBA" id="ARBA00023002"/>
    </source>
</evidence>
<dbReference type="PANTHER" id="PTHR23026">
    <property type="entry name" value="NADPH NITROREDUCTASE"/>
    <property type="match status" value="1"/>
</dbReference>
<keyword evidence="3" id="KW-0560">Oxidoreductase</keyword>
<dbReference type="AlphaFoldDB" id="A0A7W8BTH7"/>
<reference evidence="5 6" key="1">
    <citation type="submission" date="2020-08" db="EMBL/GenBank/DDBJ databases">
        <title>Genomic Encyclopedia of Type Strains, Phase III (KMG-III): the genomes of soil and plant-associated and newly described type strains.</title>
        <authorList>
            <person name="Whitman W."/>
        </authorList>
    </citation>
    <scope>NUCLEOTIDE SEQUENCE [LARGE SCALE GENOMIC DNA]</scope>
    <source>
        <strain evidence="5 6">CECT 3226</strain>
    </source>
</reference>
<keyword evidence="1" id="KW-0285">Flavoprotein</keyword>
<sequence length="235" mass="25328">MSTAAIPFTDLARSRHSVRKFLPEPVAPAEIRGVLEDAQAAPSNCNTQPWTVHVVSGAARDALSKELLQADEEERLSPDFTFDYADFGQGTYLDRAHHHAATLYGAMGIARSDRAARKAAARENLDFFGAPHVAFLFMPAFGDGVRAAGDIGMYAQNFLLSLTARGLGGIAQTMLGFYADTVREFLNVPADLKLLFGISFGVADESAPANGFRMERAALEQSVVLHDTPGVLGQR</sequence>
<name>A0A7W8BTH7_9ACTN</name>
<dbReference type="CDD" id="cd02136">
    <property type="entry name" value="PnbA_NfnB-like"/>
    <property type="match status" value="1"/>
</dbReference>
<accession>A0A7W8BTH7</accession>
<dbReference type="Pfam" id="PF00881">
    <property type="entry name" value="Nitroreductase"/>
    <property type="match status" value="1"/>
</dbReference>
<evidence type="ECO:0000256" key="2">
    <source>
        <dbReference type="ARBA" id="ARBA00022643"/>
    </source>
</evidence>
<feature type="domain" description="Nitroreductase" evidence="4">
    <location>
        <begin position="12"/>
        <end position="201"/>
    </location>
</feature>
<evidence type="ECO:0000259" key="4">
    <source>
        <dbReference type="Pfam" id="PF00881"/>
    </source>
</evidence>